<dbReference type="GO" id="GO:0008270">
    <property type="term" value="F:zinc ion binding"/>
    <property type="evidence" value="ECO:0007669"/>
    <property type="project" value="UniProtKB-KW"/>
</dbReference>
<dbReference type="Pfam" id="PF14223">
    <property type="entry name" value="Retrotran_gag_2"/>
    <property type="match status" value="1"/>
</dbReference>
<dbReference type="AlphaFoldDB" id="A0A0H5RBN8"/>
<keyword evidence="1" id="KW-0863">Zinc-finger</keyword>
<organism evidence="3">
    <name type="scientific">Spongospora subterranea</name>
    <dbReference type="NCBI Taxonomy" id="70186"/>
    <lineage>
        <taxon>Eukaryota</taxon>
        <taxon>Sar</taxon>
        <taxon>Rhizaria</taxon>
        <taxon>Endomyxa</taxon>
        <taxon>Phytomyxea</taxon>
        <taxon>Plasmodiophorida</taxon>
        <taxon>Plasmodiophoridae</taxon>
        <taxon>Spongospora</taxon>
    </lineage>
</organism>
<dbReference type="SMART" id="SM00343">
    <property type="entry name" value="ZnF_C2HC"/>
    <property type="match status" value="1"/>
</dbReference>
<feature type="domain" description="CCHC-type" evidence="2">
    <location>
        <begin position="210"/>
        <end position="226"/>
    </location>
</feature>
<dbReference type="PANTHER" id="PTHR47481">
    <property type="match status" value="1"/>
</dbReference>
<evidence type="ECO:0000259" key="2">
    <source>
        <dbReference type="PROSITE" id="PS50158"/>
    </source>
</evidence>
<protein>
    <recommendedName>
        <fullName evidence="2">CCHC-type domain-containing protein</fullName>
    </recommendedName>
</protein>
<reference evidence="3" key="1">
    <citation type="submission" date="2015-04" db="EMBL/GenBank/DDBJ databases">
        <title>The genome sequence of the plant pathogenic Rhizarian Plasmodiophora brassicae reveals insights in its biotrophic life cycle and the origin of chitin synthesis.</title>
        <authorList>
            <person name="Schwelm A."/>
            <person name="Fogelqvist J."/>
            <person name="Knaust A."/>
            <person name="Julke S."/>
            <person name="Lilja T."/>
            <person name="Dhandapani V."/>
            <person name="Bonilla-Rosso G."/>
            <person name="Karlsson M."/>
            <person name="Shevchenko A."/>
            <person name="Choi S.R."/>
            <person name="Kim H.G."/>
            <person name="Park J.Y."/>
            <person name="Lim Y.P."/>
            <person name="Ludwig-Muller J."/>
            <person name="Dixelius C."/>
        </authorList>
    </citation>
    <scope>NUCLEOTIDE SEQUENCE</scope>
    <source>
        <tissue evidence="3">Potato root galls</tissue>
    </source>
</reference>
<accession>A0A0H5RBN8</accession>
<dbReference type="SUPFAM" id="SSF57756">
    <property type="entry name" value="Retrovirus zinc finger-like domains"/>
    <property type="match status" value="1"/>
</dbReference>
<keyword evidence="1" id="KW-0862">Zinc</keyword>
<dbReference type="PROSITE" id="PS50158">
    <property type="entry name" value="ZF_CCHC"/>
    <property type="match status" value="1"/>
</dbReference>
<evidence type="ECO:0000313" key="3">
    <source>
        <dbReference type="EMBL" id="CRZ11443.1"/>
    </source>
</evidence>
<sequence>MEGGIARVPSFKGENLRGCENYATWASSFREFLIRYDAEAFIDSADQNEYDDDAVEAQVFAALVGSLEPSVIVEIMGIETAHDAWTMLRKSFAKQNTGKMVLLAKQMYIKEFRGGDLKVYLQEMNRLYLSAKGAGSKLNDEEFITILLTNIVAERLSPMVTIIANEDLSSTSVSQVCHRLLKEDKRLEDIRKQARRNDESLLHSLETVCRKCFLCGKLGHIAVNCKLSQKEFAWKAQDANNGTEHLVSARVADNEESTCNEECGAFPQDLKRA</sequence>
<keyword evidence="1" id="KW-0479">Metal-binding</keyword>
<dbReference type="Pfam" id="PF00098">
    <property type="entry name" value="zf-CCHC"/>
    <property type="match status" value="1"/>
</dbReference>
<dbReference type="GO" id="GO:0003676">
    <property type="term" value="F:nucleic acid binding"/>
    <property type="evidence" value="ECO:0007669"/>
    <property type="project" value="InterPro"/>
</dbReference>
<dbReference type="EMBL" id="HACM01011001">
    <property type="protein sequence ID" value="CRZ11443.1"/>
    <property type="molecule type" value="Transcribed_RNA"/>
</dbReference>
<dbReference type="InterPro" id="IPR036875">
    <property type="entry name" value="Znf_CCHC_sf"/>
</dbReference>
<proteinExistence type="predicted"/>
<evidence type="ECO:0000256" key="1">
    <source>
        <dbReference type="PROSITE-ProRule" id="PRU00047"/>
    </source>
</evidence>
<dbReference type="PANTHER" id="PTHR47481:SF31">
    <property type="entry name" value="OS01G0873500 PROTEIN"/>
    <property type="match status" value="1"/>
</dbReference>
<name>A0A0H5RBN8_9EUKA</name>
<dbReference type="InterPro" id="IPR001878">
    <property type="entry name" value="Znf_CCHC"/>
</dbReference>